<gene>
    <name evidence="2" type="ORF">SEMRO_16_G011470.1</name>
</gene>
<comment type="caution">
    <text evidence="2">The sequence shown here is derived from an EMBL/GenBank/DDBJ whole genome shotgun (WGS) entry which is preliminary data.</text>
</comment>
<keyword evidence="1" id="KW-0472">Membrane</keyword>
<dbReference type="Proteomes" id="UP001153069">
    <property type="component" value="Unassembled WGS sequence"/>
</dbReference>
<accession>A0A9N8DCH9</accession>
<sequence length="117" mass="12363">MYDCGARECPNNPDSYCDIDSGTCKLTKWVCEGVNTVEQSCGDQTAWKRWTLSGDKSSVSTATVCGFDDSVCNPDAGGGGSSLNSSSANHNCYYKPTAVGAVFAMITFLAGSTIAFW</sequence>
<dbReference type="AlphaFoldDB" id="A0A9N8DCH9"/>
<evidence type="ECO:0000313" key="3">
    <source>
        <dbReference type="Proteomes" id="UP001153069"/>
    </source>
</evidence>
<proteinExistence type="predicted"/>
<name>A0A9N8DCH9_9STRA</name>
<evidence type="ECO:0000313" key="2">
    <source>
        <dbReference type="EMBL" id="CAB9497194.1"/>
    </source>
</evidence>
<protein>
    <submittedName>
        <fullName evidence="2">Uncharacterized protein</fullName>
    </submittedName>
</protein>
<organism evidence="2 3">
    <name type="scientific">Seminavis robusta</name>
    <dbReference type="NCBI Taxonomy" id="568900"/>
    <lineage>
        <taxon>Eukaryota</taxon>
        <taxon>Sar</taxon>
        <taxon>Stramenopiles</taxon>
        <taxon>Ochrophyta</taxon>
        <taxon>Bacillariophyta</taxon>
        <taxon>Bacillariophyceae</taxon>
        <taxon>Bacillariophycidae</taxon>
        <taxon>Naviculales</taxon>
        <taxon>Naviculaceae</taxon>
        <taxon>Seminavis</taxon>
    </lineage>
</organism>
<keyword evidence="1" id="KW-0812">Transmembrane</keyword>
<keyword evidence="1" id="KW-1133">Transmembrane helix</keyword>
<reference evidence="2" key="1">
    <citation type="submission" date="2020-06" db="EMBL/GenBank/DDBJ databases">
        <authorList>
            <consortium name="Plant Systems Biology data submission"/>
        </authorList>
    </citation>
    <scope>NUCLEOTIDE SEQUENCE</scope>
    <source>
        <strain evidence="2">D6</strain>
    </source>
</reference>
<dbReference type="EMBL" id="CAICTM010000016">
    <property type="protein sequence ID" value="CAB9497194.1"/>
    <property type="molecule type" value="Genomic_DNA"/>
</dbReference>
<evidence type="ECO:0000256" key="1">
    <source>
        <dbReference type="SAM" id="Phobius"/>
    </source>
</evidence>
<feature type="transmembrane region" description="Helical" evidence="1">
    <location>
        <begin position="93"/>
        <end position="116"/>
    </location>
</feature>
<keyword evidence="3" id="KW-1185">Reference proteome</keyword>